<proteinExistence type="predicted"/>
<protein>
    <submittedName>
        <fullName evidence="1">Uncharacterized protein</fullName>
    </submittedName>
</protein>
<dbReference type="EMBL" id="JYBP01000003">
    <property type="protein sequence ID" value="KJE26325.1"/>
    <property type="molecule type" value="Genomic_DNA"/>
</dbReference>
<evidence type="ECO:0000313" key="2">
    <source>
        <dbReference type="Proteomes" id="UP000032522"/>
    </source>
</evidence>
<dbReference type="AlphaFoldDB" id="A0A0D8BQD0"/>
<name>A0A0D8BQD0_GEOKU</name>
<sequence length="58" mass="6853">MKLIYNGKRKFRILFPEYHEVSEGYVIETDDKLFAKELKTLGFEEVQETKKGRKAGDK</sequence>
<gene>
    <name evidence="1" type="ORF">LG52_18</name>
</gene>
<dbReference type="Proteomes" id="UP000032522">
    <property type="component" value="Unassembled WGS sequence"/>
</dbReference>
<accession>A0A0D8BQD0</accession>
<dbReference type="RefSeq" id="WP_156135609.1">
    <property type="nucleotide sequence ID" value="NZ_JYBP01000003.1"/>
</dbReference>
<evidence type="ECO:0000313" key="1">
    <source>
        <dbReference type="EMBL" id="KJE26325.1"/>
    </source>
</evidence>
<organism evidence="1 2">
    <name type="scientific">Geobacillus kaustophilus</name>
    <dbReference type="NCBI Taxonomy" id="1462"/>
    <lineage>
        <taxon>Bacteria</taxon>
        <taxon>Bacillati</taxon>
        <taxon>Bacillota</taxon>
        <taxon>Bacilli</taxon>
        <taxon>Bacillales</taxon>
        <taxon>Anoxybacillaceae</taxon>
        <taxon>Geobacillus</taxon>
        <taxon>Geobacillus thermoleovorans group</taxon>
    </lineage>
</organism>
<comment type="caution">
    <text evidence="1">The sequence shown here is derived from an EMBL/GenBank/DDBJ whole genome shotgun (WGS) entry which is preliminary data.</text>
</comment>
<dbReference type="PATRIC" id="fig|1462.6.peg.124"/>
<reference evidence="1 2" key="1">
    <citation type="submission" date="2015-01" db="EMBL/GenBank/DDBJ databases">
        <authorList>
            <person name="Filippidou S."/>
            <person name="Jeanneret N."/>
            <person name="Russel-Delif L."/>
            <person name="Junier T."/>
            <person name="Wunderlin T."/>
            <person name="Molina V."/>
            <person name="Johnson S.L."/>
            <person name="Davenport K.W."/>
            <person name="Chain P.S."/>
            <person name="Dorador C."/>
            <person name="Junier P."/>
        </authorList>
    </citation>
    <scope>NUCLEOTIDE SEQUENCE [LARGE SCALE GENOMIC DNA]</scope>
    <source>
        <strain evidence="1 2">Et7/4</strain>
    </source>
</reference>